<sequence>MSKIIIRKKENILYCQIIGRFTSDNGDGHTILDKFSTAISGYFDQCRKDKIYPKVIVDLKKTDFVGATGLAVLISCYRLIESDNGLMVLVNITSSVRSMFELTKTYRLFSIVDSSQQALDLVNH</sequence>
<dbReference type="PANTHER" id="PTHR33495:SF2">
    <property type="entry name" value="ANTI-SIGMA FACTOR ANTAGONIST TM_1081-RELATED"/>
    <property type="match status" value="1"/>
</dbReference>
<reference evidence="3" key="1">
    <citation type="submission" date="2017-09" db="EMBL/GenBank/DDBJ databases">
        <title>Depth-based differentiation of microbial function through sediment-hosted aquifers and enrichment of novel symbionts in the deep terrestrial subsurface.</title>
        <authorList>
            <person name="Probst A.J."/>
            <person name="Ladd B."/>
            <person name="Jarett J.K."/>
            <person name="Geller-Mcgrath D.E."/>
            <person name="Sieber C.M.K."/>
            <person name="Emerson J.B."/>
            <person name="Anantharaman K."/>
            <person name="Thomas B.C."/>
            <person name="Malmstrom R."/>
            <person name="Stieglmeier M."/>
            <person name="Klingl A."/>
            <person name="Woyke T."/>
            <person name="Ryan C.M."/>
            <person name="Banfield J.F."/>
        </authorList>
    </citation>
    <scope>NUCLEOTIDE SEQUENCE [LARGE SCALE GENOMIC DNA]</scope>
</reference>
<evidence type="ECO:0000313" key="3">
    <source>
        <dbReference type="Proteomes" id="UP000230405"/>
    </source>
</evidence>
<dbReference type="AlphaFoldDB" id="A0A2M7VFM9"/>
<name>A0A2M7VFM9_9BACT</name>
<evidence type="ECO:0000259" key="1">
    <source>
        <dbReference type="PROSITE" id="PS50801"/>
    </source>
</evidence>
<dbReference type="InterPro" id="IPR002645">
    <property type="entry name" value="STAS_dom"/>
</dbReference>
<feature type="domain" description="STAS" evidence="1">
    <location>
        <begin position="55"/>
        <end position="122"/>
    </location>
</feature>
<dbReference type="EMBL" id="PFPO01000027">
    <property type="protein sequence ID" value="PIZ99436.1"/>
    <property type="molecule type" value="Genomic_DNA"/>
</dbReference>
<dbReference type="PANTHER" id="PTHR33495">
    <property type="entry name" value="ANTI-SIGMA FACTOR ANTAGONIST TM_1081-RELATED-RELATED"/>
    <property type="match status" value="1"/>
</dbReference>
<comment type="caution">
    <text evidence="2">The sequence shown here is derived from an EMBL/GenBank/DDBJ whole genome shotgun (WGS) entry which is preliminary data.</text>
</comment>
<accession>A0A2M7VFM9</accession>
<dbReference type="Pfam" id="PF01740">
    <property type="entry name" value="STAS"/>
    <property type="match status" value="1"/>
</dbReference>
<dbReference type="Proteomes" id="UP000230405">
    <property type="component" value="Unassembled WGS sequence"/>
</dbReference>
<dbReference type="InterPro" id="IPR036513">
    <property type="entry name" value="STAS_dom_sf"/>
</dbReference>
<dbReference type="SUPFAM" id="SSF52091">
    <property type="entry name" value="SpoIIaa-like"/>
    <property type="match status" value="1"/>
</dbReference>
<gene>
    <name evidence="2" type="ORF">COX77_01460</name>
</gene>
<protein>
    <recommendedName>
        <fullName evidence="1">STAS domain-containing protein</fullName>
    </recommendedName>
</protein>
<dbReference type="Gene3D" id="3.30.750.24">
    <property type="entry name" value="STAS domain"/>
    <property type="match status" value="1"/>
</dbReference>
<dbReference type="GO" id="GO:0043856">
    <property type="term" value="F:anti-sigma factor antagonist activity"/>
    <property type="evidence" value="ECO:0007669"/>
    <property type="project" value="TreeGrafter"/>
</dbReference>
<organism evidence="2 3">
    <name type="scientific">Candidatus Komeilibacteria bacterium CG_4_10_14_0_2_um_filter_37_10</name>
    <dbReference type="NCBI Taxonomy" id="1974470"/>
    <lineage>
        <taxon>Bacteria</taxon>
        <taxon>Candidatus Komeiliibacteriota</taxon>
    </lineage>
</organism>
<proteinExistence type="predicted"/>
<evidence type="ECO:0000313" key="2">
    <source>
        <dbReference type="EMBL" id="PIZ99436.1"/>
    </source>
</evidence>
<dbReference type="CDD" id="cd07043">
    <property type="entry name" value="STAS_anti-anti-sigma_factors"/>
    <property type="match status" value="1"/>
</dbReference>
<dbReference type="PROSITE" id="PS50801">
    <property type="entry name" value="STAS"/>
    <property type="match status" value="1"/>
</dbReference>